<organism evidence="3 4">
    <name type="scientific">Selenomonas ruminantium subsp. lactilytica (strain NBRC 103574 / TAM6421)</name>
    <dbReference type="NCBI Taxonomy" id="927704"/>
    <lineage>
        <taxon>Bacteria</taxon>
        <taxon>Bacillati</taxon>
        <taxon>Bacillota</taxon>
        <taxon>Negativicutes</taxon>
        <taxon>Selenomonadales</taxon>
        <taxon>Selenomonadaceae</taxon>
        <taxon>Selenomonas</taxon>
    </lineage>
</organism>
<accession>I0GNU3</accession>
<evidence type="ECO:0000256" key="1">
    <source>
        <dbReference type="SAM" id="SignalP"/>
    </source>
</evidence>
<dbReference type="PANTHER" id="PTHR35333">
    <property type="entry name" value="BETA-LACTAMASE"/>
    <property type="match status" value="1"/>
</dbReference>
<dbReference type="SUPFAM" id="SSF56601">
    <property type="entry name" value="beta-lactamase/transpeptidase-like"/>
    <property type="match status" value="1"/>
</dbReference>
<evidence type="ECO:0000313" key="3">
    <source>
        <dbReference type="EMBL" id="BAL82430.1"/>
    </source>
</evidence>
<evidence type="ECO:0000259" key="2">
    <source>
        <dbReference type="Pfam" id="PF13354"/>
    </source>
</evidence>
<gene>
    <name evidence="3" type="primary">ampC</name>
    <name evidence="3" type="ordered locus">SELR_07220</name>
</gene>
<dbReference type="GO" id="GO:0008800">
    <property type="term" value="F:beta-lactamase activity"/>
    <property type="evidence" value="ECO:0007669"/>
    <property type="project" value="UniProtKB-EC"/>
</dbReference>
<dbReference type="InterPro" id="IPR012338">
    <property type="entry name" value="Beta-lactam/transpept-like"/>
</dbReference>
<dbReference type="EC" id="3.5.2.6" evidence="3"/>
<sequence>MKKKKFTYQKIGIGLFVLSLALLSLSAFMQNTTSIANAITPMVHANAESAPSTDNAALAEKITALSNADSTRYSLYAAYPQENRAPYIYQSEPMRSASMIKVFLLANAMEKVRDGQLSLDMGITLHSGDKVGGAGVLCGYPSGSVIPLDKVLRLMITESDNTATNLIIDLLGMDDINAYIRRNGYHDTTLARKMMDFAAVNAGRENYTSVTDLGNLFQKIYHHDCVGYEQDEIMLSYLKGQTDRECFPAALPSAVIAHKTGELGGLYDDGGIIYHSNRDMIFVIMTEHYSSRYRAIETMKSMAQIAFAY</sequence>
<dbReference type="eggNOG" id="COG2367">
    <property type="taxonomic scope" value="Bacteria"/>
</dbReference>
<feature type="signal peptide" evidence="1">
    <location>
        <begin position="1"/>
        <end position="29"/>
    </location>
</feature>
<dbReference type="GO" id="GO:0030655">
    <property type="term" value="P:beta-lactam antibiotic catabolic process"/>
    <property type="evidence" value="ECO:0007669"/>
    <property type="project" value="InterPro"/>
</dbReference>
<dbReference type="Pfam" id="PF13354">
    <property type="entry name" value="Beta-lactamase2"/>
    <property type="match status" value="1"/>
</dbReference>
<protein>
    <submittedName>
        <fullName evidence="3">Putative beta-lactamase</fullName>
        <ecNumber evidence="3">3.5.2.6</ecNumber>
    </submittedName>
</protein>
<dbReference type="Gene3D" id="3.40.710.10">
    <property type="entry name" value="DD-peptidase/beta-lactamase superfamily"/>
    <property type="match status" value="1"/>
</dbReference>
<dbReference type="AlphaFoldDB" id="I0GNU3"/>
<dbReference type="Proteomes" id="UP000007887">
    <property type="component" value="Chromosome"/>
</dbReference>
<keyword evidence="1" id="KW-0732">Signal</keyword>
<feature type="domain" description="Beta-lactamase class A catalytic" evidence="2">
    <location>
        <begin position="81"/>
        <end position="286"/>
    </location>
</feature>
<dbReference type="RefSeq" id="WP_014423869.1">
    <property type="nucleotide sequence ID" value="NC_017068.1"/>
</dbReference>
<dbReference type="PANTHER" id="PTHR35333:SF3">
    <property type="entry name" value="BETA-LACTAMASE-TYPE TRANSPEPTIDASE FOLD CONTAINING PROTEIN"/>
    <property type="match status" value="1"/>
</dbReference>
<feature type="chain" id="PRO_5038544102" evidence="1">
    <location>
        <begin position="30"/>
        <end position="309"/>
    </location>
</feature>
<dbReference type="InterPro" id="IPR045155">
    <property type="entry name" value="Beta-lactam_cat"/>
</dbReference>
<reference evidence="3 4" key="1">
    <citation type="submission" date="2011-10" db="EMBL/GenBank/DDBJ databases">
        <title>Whole genome sequence of Selenomonas ruminantium subsp. lactilytica TAM6421.</title>
        <authorList>
            <person name="Oguchi A."/>
            <person name="Ankai A."/>
            <person name="Kaneko J."/>
            <person name="Yamada-Narita S."/>
            <person name="Fukui S."/>
            <person name="Takahashi M."/>
            <person name="Onodera T."/>
            <person name="Kojima S."/>
            <person name="Fushimi T."/>
            <person name="Abe N."/>
            <person name="Kamio Y."/>
            <person name="Yamazaki S."/>
            <person name="Fujita N."/>
        </authorList>
    </citation>
    <scope>NUCLEOTIDE SEQUENCE [LARGE SCALE GENOMIC DNA]</scope>
    <source>
        <strain evidence="4">NBRC 103574 / TAM6421</strain>
    </source>
</reference>
<name>I0GNU3_SELRL</name>
<dbReference type="PATRIC" id="fig|927704.6.peg.739"/>
<keyword evidence="3" id="KW-0378">Hydrolase</keyword>
<dbReference type="KEGG" id="sri:SELR_07220"/>
<evidence type="ECO:0000313" key="4">
    <source>
        <dbReference type="Proteomes" id="UP000007887"/>
    </source>
</evidence>
<dbReference type="OrthoDB" id="9775096at2"/>
<dbReference type="EMBL" id="AP012292">
    <property type="protein sequence ID" value="BAL82430.1"/>
    <property type="molecule type" value="Genomic_DNA"/>
</dbReference>
<dbReference type="InterPro" id="IPR000871">
    <property type="entry name" value="Beta-lactam_class-A"/>
</dbReference>
<dbReference type="GO" id="GO:0046677">
    <property type="term" value="P:response to antibiotic"/>
    <property type="evidence" value="ECO:0007669"/>
    <property type="project" value="InterPro"/>
</dbReference>
<proteinExistence type="predicted"/>
<dbReference type="HOGENOM" id="CLU_031960_9_2_9"/>